<dbReference type="Pfam" id="PF00501">
    <property type="entry name" value="AMP-binding"/>
    <property type="match status" value="1"/>
</dbReference>
<evidence type="ECO:0000313" key="4">
    <source>
        <dbReference type="EMBL" id="GGL19570.1"/>
    </source>
</evidence>
<evidence type="ECO:0000259" key="3">
    <source>
        <dbReference type="Pfam" id="PF13193"/>
    </source>
</evidence>
<accession>A0A8J3FRV3</accession>
<dbReference type="EMBL" id="BMMX01000068">
    <property type="protein sequence ID" value="GGL19570.1"/>
    <property type="molecule type" value="Genomic_DNA"/>
</dbReference>
<dbReference type="AlphaFoldDB" id="A0A8J3FRV3"/>
<evidence type="ECO:0000256" key="1">
    <source>
        <dbReference type="ARBA" id="ARBA00006432"/>
    </source>
</evidence>
<dbReference type="InterPro" id="IPR000873">
    <property type="entry name" value="AMP-dep_synth/lig_dom"/>
</dbReference>
<dbReference type="SUPFAM" id="SSF56801">
    <property type="entry name" value="Acetyl-CoA synthetase-like"/>
    <property type="match status" value="1"/>
</dbReference>
<dbReference type="RefSeq" id="WP_189082954.1">
    <property type="nucleotide sequence ID" value="NZ_BMMX01000068.1"/>
</dbReference>
<dbReference type="PROSITE" id="PS00455">
    <property type="entry name" value="AMP_BINDING"/>
    <property type="match status" value="1"/>
</dbReference>
<dbReference type="Proteomes" id="UP000656042">
    <property type="component" value="Unassembled WGS sequence"/>
</dbReference>
<dbReference type="PANTHER" id="PTHR43201:SF8">
    <property type="entry name" value="ACYL-COA SYNTHETASE FAMILY MEMBER 3"/>
    <property type="match status" value="1"/>
</dbReference>
<gene>
    <name evidence="4" type="primary">xclC</name>
    <name evidence="4" type="ORF">GCM10012284_62660</name>
</gene>
<dbReference type="InterPro" id="IPR045851">
    <property type="entry name" value="AMP-bd_C_sf"/>
</dbReference>
<feature type="domain" description="AMP-dependent synthetase/ligase" evidence="2">
    <location>
        <begin position="32"/>
        <end position="332"/>
    </location>
</feature>
<evidence type="ECO:0000259" key="2">
    <source>
        <dbReference type="Pfam" id="PF00501"/>
    </source>
</evidence>
<evidence type="ECO:0000313" key="5">
    <source>
        <dbReference type="Proteomes" id="UP000656042"/>
    </source>
</evidence>
<dbReference type="PANTHER" id="PTHR43201">
    <property type="entry name" value="ACYL-COA SYNTHETASE"/>
    <property type="match status" value="1"/>
</dbReference>
<protein>
    <submittedName>
        <fullName evidence="4">Acyl-CoA synthetase</fullName>
    </submittedName>
</protein>
<dbReference type="InterPro" id="IPR020845">
    <property type="entry name" value="AMP-binding_CS"/>
</dbReference>
<name>A0A8J3FRV3_9ACTN</name>
<organism evidence="4 5">
    <name type="scientific">Mangrovihabitans endophyticus</name>
    <dbReference type="NCBI Taxonomy" id="1751298"/>
    <lineage>
        <taxon>Bacteria</taxon>
        <taxon>Bacillati</taxon>
        <taxon>Actinomycetota</taxon>
        <taxon>Actinomycetes</taxon>
        <taxon>Micromonosporales</taxon>
        <taxon>Micromonosporaceae</taxon>
        <taxon>Mangrovihabitans</taxon>
    </lineage>
</organism>
<keyword evidence="5" id="KW-1185">Reference proteome</keyword>
<dbReference type="NCBIfam" id="NF005858">
    <property type="entry name" value="PRK07787.1"/>
    <property type="match status" value="1"/>
</dbReference>
<dbReference type="GO" id="GO:0006631">
    <property type="term" value="P:fatty acid metabolic process"/>
    <property type="evidence" value="ECO:0007669"/>
    <property type="project" value="TreeGrafter"/>
</dbReference>
<feature type="domain" description="AMP-binding enzyme C-terminal" evidence="3">
    <location>
        <begin position="383"/>
        <end position="455"/>
    </location>
</feature>
<dbReference type="GO" id="GO:0031956">
    <property type="term" value="F:medium-chain fatty acid-CoA ligase activity"/>
    <property type="evidence" value="ECO:0007669"/>
    <property type="project" value="TreeGrafter"/>
</dbReference>
<proteinExistence type="inferred from homology"/>
<comment type="caution">
    <text evidence="4">The sequence shown here is derived from an EMBL/GenBank/DDBJ whole genome shotgun (WGS) entry which is preliminary data.</text>
</comment>
<reference evidence="4" key="1">
    <citation type="journal article" date="2014" name="Int. J. Syst. Evol. Microbiol.">
        <title>Complete genome sequence of Corynebacterium casei LMG S-19264T (=DSM 44701T), isolated from a smear-ripened cheese.</title>
        <authorList>
            <consortium name="US DOE Joint Genome Institute (JGI-PGF)"/>
            <person name="Walter F."/>
            <person name="Albersmeier A."/>
            <person name="Kalinowski J."/>
            <person name="Ruckert C."/>
        </authorList>
    </citation>
    <scope>NUCLEOTIDE SEQUENCE</scope>
    <source>
        <strain evidence="4">CGMCC 4.7299</strain>
    </source>
</reference>
<dbReference type="InterPro" id="IPR025110">
    <property type="entry name" value="AMP-bd_C"/>
</dbReference>
<reference evidence="4" key="2">
    <citation type="submission" date="2020-09" db="EMBL/GenBank/DDBJ databases">
        <authorList>
            <person name="Sun Q."/>
            <person name="Zhou Y."/>
        </authorList>
    </citation>
    <scope>NUCLEOTIDE SEQUENCE</scope>
    <source>
        <strain evidence="4">CGMCC 4.7299</strain>
    </source>
</reference>
<dbReference type="Pfam" id="PF13193">
    <property type="entry name" value="AMP-binding_C"/>
    <property type="match status" value="1"/>
</dbReference>
<dbReference type="InterPro" id="IPR042099">
    <property type="entry name" value="ANL_N_sf"/>
</dbReference>
<comment type="similarity">
    <text evidence="1">Belongs to the ATP-dependent AMP-binding enzyme family.</text>
</comment>
<dbReference type="Gene3D" id="3.40.50.12780">
    <property type="entry name" value="N-terminal domain of ligase-like"/>
    <property type="match status" value="1"/>
</dbReference>
<dbReference type="Gene3D" id="3.30.300.30">
    <property type="match status" value="1"/>
</dbReference>
<sequence>MTGARLLGALHGPADAPGAVNGLSRHDLLGRAAALARELAGAPAVAVHAQPGESTVVAVTAGLLAGVPVVPVPPDAGRLERAHVLTDSGAALMLSDDPAAAGDTGLAVMPVSGSTRTAAVPPEPPPRASALILYTSGTTGPPKGVVLSRAALAAGLDALAEAWQWTADDVLVHGLPLFHVHGLVLGVLGPLRVGSRLVHTGRPGPHAYAAAGGTLYFGVPTIWSRVCAAPDAARRLRSARLLVSGSAPLPVPVFRDLVELTGQAPVERYGMTETLITVSARADGDRRPGQVGLPVRGVRTRIVDEQGAPLPHDGETIGALQVRGATLFDGYLRGGRAEPPPLPGGWYGTGDVATIAADGWHRIVGRASTDLIKSGGYRVGAGEVEDALLHHPAVREAAVIGLPHPDLGEQITAYVVGEPVPPEDLIAFVAERLAAHKRPRQIRFVTDLPRNAMGKVQKARLR</sequence>